<dbReference type="Proteomes" id="UP000092651">
    <property type="component" value="Unassembled WGS sequence"/>
</dbReference>
<proteinExistence type="predicted"/>
<evidence type="ECO:0000313" key="3">
    <source>
        <dbReference type="Proteomes" id="UP000092651"/>
    </source>
</evidence>
<reference evidence="2 3" key="1">
    <citation type="submission" date="2016-07" db="EMBL/GenBank/DDBJ databases">
        <authorList>
            <person name="Jeong J.-J."/>
            <person name="Kim D.W."/>
            <person name="Sang M.K."/>
            <person name="Choi I.-G."/>
            <person name="Kim K.D."/>
        </authorList>
    </citation>
    <scope>NUCLEOTIDE SEQUENCE [LARGE SCALE GENOMIC DNA]</scope>
    <source>
        <strain evidence="2 3">UTM-3</strain>
    </source>
</reference>
<keyword evidence="1" id="KW-0472">Membrane</keyword>
<gene>
    <name evidence="2" type="ORF">BBI01_17015</name>
</gene>
<name>A0A1B8ZBC0_9FLAO</name>
<organism evidence="2 3">
    <name type="scientific">Chryseobacterium artocarpi</name>
    <dbReference type="NCBI Taxonomy" id="1414727"/>
    <lineage>
        <taxon>Bacteria</taxon>
        <taxon>Pseudomonadati</taxon>
        <taxon>Bacteroidota</taxon>
        <taxon>Flavobacteriia</taxon>
        <taxon>Flavobacteriales</taxon>
        <taxon>Weeksellaceae</taxon>
        <taxon>Chryseobacterium group</taxon>
        <taxon>Chryseobacterium</taxon>
    </lineage>
</organism>
<evidence type="ECO:0000256" key="1">
    <source>
        <dbReference type="SAM" id="Phobius"/>
    </source>
</evidence>
<keyword evidence="1" id="KW-1133">Transmembrane helix</keyword>
<evidence type="ECO:0000313" key="2">
    <source>
        <dbReference type="EMBL" id="OCA68918.1"/>
    </source>
</evidence>
<protein>
    <submittedName>
        <fullName evidence="2">Uncharacterized protein</fullName>
    </submittedName>
</protein>
<keyword evidence="3" id="KW-1185">Reference proteome</keyword>
<sequence>MISPSANNVHRQVELYFEKAGKIYLITIFPLLSAKNLVIRMKKRFHKLRIAPAMVVHPL</sequence>
<dbReference type="AlphaFoldDB" id="A0A1B8ZBC0"/>
<keyword evidence="1" id="KW-0812">Transmembrane</keyword>
<feature type="transmembrane region" description="Helical" evidence="1">
    <location>
        <begin position="20"/>
        <end position="39"/>
    </location>
</feature>
<accession>A0A1B8ZBC0</accession>
<comment type="caution">
    <text evidence="2">The sequence shown here is derived from an EMBL/GenBank/DDBJ whole genome shotgun (WGS) entry which is preliminary data.</text>
</comment>
<dbReference type="EMBL" id="MAYH01000048">
    <property type="protein sequence ID" value="OCA68918.1"/>
    <property type="molecule type" value="Genomic_DNA"/>
</dbReference>